<protein>
    <submittedName>
        <fullName evidence="1">Lactococcin 972 family bacteriocin</fullName>
    </submittedName>
</protein>
<dbReference type="AlphaFoldDB" id="A0A844BZC6"/>
<name>A0A844BZC6_9LACT</name>
<dbReference type="Pfam" id="PF09683">
    <property type="entry name" value="Lactococcin_972"/>
    <property type="match status" value="1"/>
</dbReference>
<accession>A0A844BZC6</accession>
<dbReference type="InterPro" id="IPR006540">
    <property type="entry name" value="Lactococcin_972"/>
</dbReference>
<dbReference type="NCBIfam" id="TIGR01653">
    <property type="entry name" value="lactococcin_972"/>
    <property type="match status" value="1"/>
</dbReference>
<evidence type="ECO:0000313" key="2">
    <source>
        <dbReference type="Proteomes" id="UP000440066"/>
    </source>
</evidence>
<proteinExistence type="predicted"/>
<organism evidence="1 2">
    <name type="scientific">Fundicoccus ignavus</name>
    <dbReference type="NCBI Taxonomy" id="2664442"/>
    <lineage>
        <taxon>Bacteria</taxon>
        <taxon>Bacillati</taxon>
        <taxon>Bacillota</taxon>
        <taxon>Bacilli</taxon>
        <taxon>Lactobacillales</taxon>
        <taxon>Aerococcaceae</taxon>
        <taxon>Fundicoccus</taxon>
    </lineage>
</organism>
<gene>
    <name evidence="1" type="ORF">GF867_07460</name>
</gene>
<comment type="caution">
    <text evidence="1">The sequence shown here is derived from an EMBL/GenBank/DDBJ whole genome shotgun (WGS) entry which is preliminary data.</text>
</comment>
<dbReference type="Gene3D" id="2.60.40.2850">
    <property type="match status" value="1"/>
</dbReference>
<evidence type="ECO:0000313" key="1">
    <source>
        <dbReference type="EMBL" id="MRJ47398.1"/>
    </source>
</evidence>
<reference evidence="1 2" key="1">
    <citation type="submission" date="2019-11" db="EMBL/GenBank/DDBJ databases">
        <title>Characterisation of Fundicoccus ignavus gen. nov. sp. nov., a novel genus of the family Aerococcaceae from bulk tank milk.</title>
        <authorList>
            <person name="Siebert A."/>
            <person name="Huptas C."/>
            <person name="Wenning M."/>
            <person name="Scherer S."/>
            <person name="Doll E.V."/>
        </authorList>
    </citation>
    <scope>NUCLEOTIDE SEQUENCE [LARGE SCALE GENOMIC DNA]</scope>
    <source>
        <strain evidence="1 2">DSM 109652</strain>
    </source>
</reference>
<dbReference type="Proteomes" id="UP000440066">
    <property type="component" value="Unassembled WGS sequence"/>
</dbReference>
<dbReference type="RefSeq" id="WP_153832477.1">
    <property type="nucleotide sequence ID" value="NZ_WJQT01000009.1"/>
</dbReference>
<dbReference type="EMBL" id="WJQT01000009">
    <property type="protein sequence ID" value="MRJ47398.1"/>
    <property type="molecule type" value="Genomic_DNA"/>
</dbReference>
<sequence>MSLKKMLLSLIAIGTIGQTFLHESSIFAEVPEEAYEATYEGGSVDVIYEPGENNLIQIKPFAYESVGGGQWYHGVNGTKVYSEYLHNGKKHSATAKNGNGVGKRDIQELGVWATSYVNATLTGNKAYWDAW</sequence>